<dbReference type="AlphaFoldDB" id="A0A7W9EPF5"/>
<dbReference type="InterPro" id="IPR035965">
    <property type="entry name" value="PAS-like_dom_sf"/>
</dbReference>
<dbReference type="EMBL" id="JACIJH010000001">
    <property type="protein sequence ID" value="MBB5705404.1"/>
    <property type="molecule type" value="Genomic_DNA"/>
</dbReference>
<dbReference type="SUPFAM" id="SSF55785">
    <property type="entry name" value="PYP-like sensor domain (PAS domain)"/>
    <property type="match status" value="1"/>
</dbReference>
<comment type="caution">
    <text evidence="1">The sequence shown here is derived from an EMBL/GenBank/DDBJ whole genome shotgun (WGS) entry which is preliminary data.</text>
</comment>
<proteinExistence type="predicted"/>
<organism evidence="1 2">
    <name type="scientific">Sphingopyxis panaciterrulae</name>
    <dbReference type="NCBI Taxonomy" id="462372"/>
    <lineage>
        <taxon>Bacteria</taxon>
        <taxon>Pseudomonadati</taxon>
        <taxon>Pseudomonadota</taxon>
        <taxon>Alphaproteobacteria</taxon>
        <taxon>Sphingomonadales</taxon>
        <taxon>Sphingomonadaceae</taxon>
        <taxon>Sphingopyxis</taxon>
    </lineage>
</organism>
<gene>
    <name evidence="1" type="ORF">FHR21_000729</name>
</gene>
<keyword evidence="2" id="KW-1185">Reference proteome</keyword>
<dbReference type="Proteomes" id="UP000537161">
    <property type="component" value="Unassembled WGS sequence"/>
</dbReference>
<dbReference type="Gene3D" id="3.30.450.20">
    <property type="entry name" value="PAS domain"/>
    <property type="match status" value="1"/>
</dbReference>
<reference evidence="1 2" key="1">
    <citation type="submission" date="2020-08" db="EMBL/GenBank/DDBJ databases">
        <title>Genomic Encyclopedia of Type Strains, Phase IV (KMG-IV): sequencing the most valuable type-strain genomes for metagenomic binning, comparative biology and taxonomic classification.</title>
        <authorList>
            <person name="Goeker M."/>
        </authorList>
    </citation>
    <scope>NUCLEOTIDE SEQUENCE [LARGE SCALE GENOMIC DNA]</scope>
    <source>
        <strain evidence="1 2">DSM 27163</strain>
    </source>
</reference>
<evidence type="ECO:0000313" key="1">
    <source>
        <dbReference type="EMBL" id="MBB5705404.1"/>
    </source>
</evidence>
<protein>
    <submittedName>
        <fullName evidence="1">PAS domain-containing protein</fullName>
    </submittedName>
</protein>
<accession>A0A7W9EPF5</accession>
<sequence length="154" mass="16933">MRHQYPLPLHHSWPLFERARHFDLGWVERAGVRPPALPPAAADADALERAGIGTWECDLADDSLTWSPTVHDLFGLPRGAPVARADAVARYGEGSRAAMERLRAHAIAHRRGFTLDVEIWSAPARSDWVRLIAAPICVGDQVVGLHGLKCRIPG</sequence>
<dbReference type="RefSeq" id="WP_184095351.1">
    <property type="nucleotide sequence ID" value="NZ_JACIJH010000001.1"/>
</dbReference>
<name>A0A7W9EPF5_9SPHN</name>
<evidence type="ECO:0000313" key="2">
    <source>
        <dbReference type="Proteomes" id="UP000537161"/>
    </source>
</evidence>